<keyword evidence="2" id="KW-1185">Reference proteome</keyword>
<dbReference type="EMBL" id="QJKI01000002">
    <property type="protein sequence ID" value="PXX81359.1"/>
    <property type="molecule type" value="Genomic_DNA"/>
</dbReference>
<evidence type="ECO:0000313" key="1">
    <source>
        <dbReference type="EMBL" id="PXX81359.1"/>
    </source>
</evidence>
<dbReference type="AlphaFoldDB" id="A0A318KUR9"/>
<gene>
    <name evidence="1" type="ORF">DFR34_102199</name>
</gene>
<accession>A0A318KUR9</accession>
<dbReference type="RefSeq" id="WP_110389660.1">
    <property type="nucleotide sequence ID" value="NZ_QJKI01000002.1"/>
</dbReference>
<dbReference type="Pfam" id="PF06995">
    <property type="entry name" value="Phage_P2_GpU"/>
    <property type="match status" value="1"/>
</dbReference>
<reference evidence="1 2" key="1">
    <citation type="submission" date="2018-05" db="EMBL/GenBank/DDBJ databases">
        <title>Genomic Encyclopedia of Type Strains, Phase IV (KMG-IV): sequencing the most valuable type-strain genomes for metagenomic binning, comparative biology and taxonomic classification.</title>
        <authorList>
            <person name="Goeker M."/>
        </authorList>
    </citation>
    <scope>NUCLEOTIDE SEQUENCE [LARGE SCALE GENOMIC DNA]</scope>
    <source>
        <strain evidence="1 2">DSM 29661</strain>
    </source>
</reference>
<protein>
    <submittedName>
        <fullName evidence="1">Phage protein U</fullName>
    </submittedName>
</protein>
<dbReference type="Proteomes" id="UP000247555">
    <property type="component" value="Unassembled WGS sequence"/>
</dbReference>
<name>A0A318KUR9_9NEIS</name>
<dbReference type="OrthoDB" id="9032474at2"/>
<proteinExistence type="predicted"/>
<dbReference type="InterPro" id="IPR009734">
    <property type="entry name" value="Myoviridae_GpU"/>
</dbReference>
<organism evidence="1 2">
    <name type="scientific">Rivihabitans pingtungensis</name>
    <dbReference type="NCBI Taxonomy" id="1054498"/>
    <lineage>
        <taxon>Bacteria</taxon>
        <taxon>Pseudomonadati</taxon>
        <taxon>Pseudomonadota</taxon>
        <taxon>Betaproteobacteria</taxon>
        <taxon>Neisseriales</taxon>
        <taxon>Aquaspirillaceae</taxon>
        <taxon>Rivihabitans</taxon>
    </lineage>
</organism>
<comment type="caution">
    <text evidence="1">The sequence shown here is derived from an EMBL/GenBank/DDBJ whole genome shotgun (WGS) entry which is preliminary data.</text>
</comment>
<sequence length="303" mass="33167">MFATLGTIEFDLLTSFSALESRHQSHYVEHGSIGHKPVLQALGSQLDEWKIEIRLHTSYCQPCQQIEQLRDAQREYQVLPLVLGNGRYLGRFVLTCLHVDHQENNADGELLLAMVTLTLRECAGDVIHVSPGEAVCRPIPGQCDDKPTPPPPPTCTRPSAEQACLIRTRDVCAAAHLALCMASAVIELFRCDPRAAQERAPEAICRLAKLIPMLGRSLDCLRALRQRGGEIAAKTDVLIAQLRTLQQQLRELICALGHLGGSTGDATTQLARAEQALLAAQQALAQAEQALNWLIGHLSIRTA</sequence>
<evidence type="ECO:0000313" key="2">
    <source>
        <dbReference type="Proteomes" id="UP000247555"/>
    </source>
</evidence>